<comment type="caution">
    <text evidence="1">The sequence shown here is derived from an EMBL/GenBank/DDBJ whole genome shotgun (WGS) entry which is preliminary data.</text>
</comment>
<organism evidence="1 2">
    <name type="scientific">Microctonus aethiopoides</name>
    <dbReference type="NCBI Taxonomy" id="144406"/>
    <lineage>
        <taxon>Eukaryota</taxon>
        <taxon>Metazoa</taxon>
        <taxon>Ecdysozoa</taxon>
        <taxon>Arthropoda</taxon>
        <taxon>Hexapoda</taxon>
        <taxon>Insecta</taxon>
        <taxon>Pterygota</taxon>
        <taxon>Neoptera</taxon>
        <taxon>Endopterygota</taxon>
        <taxon>Hymenoptera</taxon>
        <taxon>Apocrita</taxon>
        <taxon>Ichneumonoidea</taxon>
        <taxon>Braconidae</taxon>
        <taxon>Euphorinae</taxon>
        <taxon>Microctonus</taxon>
    </lineage>
</organism>
<keyword evidence="2" id="KW-1185">Reference proteome</keyword>
<sequence>MAAVAGIYGISEDRHGKFGDHRHHYVVISIFYHHRYYHSDNMFSYGWYEWKSMKRRYVKDKIELQLSASVW</sequence>
<evidence type="ECO:0000313" key="1">
    <source>
        <dbReference type="EMBL" id="KAK0176593.1"/>
    </source>
</evidence>
<protein>
    <submittedName>
        <fullName evidence="1">Uncharacterized protein</fullName>
    </submittedName>
</protein>
<proteinExistence type="predicted"/>
<gene>
    <name evidence="1" type="ORF">PV328_000712</name>
</gene>
<reference evidence="1" key="2">
    <citation type="submission" date="2023-03" db="EMBL/GenBank/DDBJ databases">
        <authorList>
            <person name="Inwood S.N."/>
            <person name="Skelly J.G."/>
            <person name="Guhlin J."/>
            <person name="Harrop T.W.R."/>
            <person name="Goldson S.G."/>
            <person name="Dearden P.K."/>
        </authorList>
    </citation>
    <scope>NUCLEOTIDE SEQUENCE</scope>
    <source>
        <strain evidence="1">Irish</strain>
        <tissue evidence="1">Whole body</tissue>
    </source>
</reference>
<evidence type="ECO:0000313" key="2">
    <source>
        <dbReference type="Proteomes" id="UP001168990"/>
    </source>
</evidence>
<accession>A0AA39FVU2</accession>
<dbReference type="AlphaFoldDB" id="A0AA39FVU2"/>
<dbReference type="EMBL" id="JAQQBS010000001">
    <property type="protein sequence ID" value="KAK0176593.1"/>
    <property type="molecule type" value="Genomic_DNA"/>
</dbReference>
<name>A0AA39FVU2_9HYME</name>
<dbReference type="Proteomes" id="UP001168990">
    <property type="component" value="Unassembled WGS sequence"/>
</dbReference>
<reference evidence="1" key="1">
    <citation type="journal article" date="2023" name="bioRxiv">
        <title>Scaffold-level genome assemblies of two parasitoid biocontrol wasps reveal the parthenogenesis mechanism and an associated novel virus.</title>
        <authorList>
            <person name="Inwood S."/>
            <person name="Skelly J."/>
            <person name="Guhlin J."/>
            <person name="Harrop T."/>
            <person name="Goldson S."/>
            <person name="Dearden P."/>
        </authorList>
    </citation>
    <scope>NUCLEOTIDE SEQUENCE</scope>
    <source>
        <strain evidence="1">Irish</strain>
        <tissue evidence="1">Whole body</tissue>
    </source>
</reference>